<dbReference type="EMBL" id="CANHGI010000002">
    <property type="protein sequence ID" value="CAI5443788.1"/>
    <property type="molecule type" value="Genomic_DNA"/>
</dbReference>
<evidence type="ECO:0000313" key="8">
    <source>
        <dbReference type="Proteomes" id="UP001152747"/>
    </source>
</evidence>
<gene>
    <name evidence="7" type="ORF">CAMP_LOCUS6425</name>
</gene>
<evidence type="ECO:0000256" key="5">
    <source>
        <dbReference type="SAM" id="MobiDB-lite"/>
    </source>
</evidence>
<feature type="compositionally biased region" description="Low complexity" evidence="5">
    <location>
        <begin position="1"/>
        <end position="16"/>
    </location>
</feature>
<organism evidence="7 8">
    <name type="scientific">Caenorhabditis angaria</name>
    <dbReference type="NCBI Taxonomy" id="860376"/>
    <lineage>
        <taxon>Eukaryota</taxon>
        <taxon>Metazoa</taxon>
        <taxon>Ecdysozoa</taxon>
        <taxon>Nematoda</taxon>
        <taxon>Chromadorea</taxon>
        <taxon>Rhabditida</taxon>
        <taxon>Rhabditina</taxon>
        <taxon>Rhabditomorpha</taxon>
        <taxon>Rhabditoidea</taxon>
        <taxon>Rhabditidae</taxon>
        <taxon>Peloderinae</taxon>
        <taxon>Caenorhabditis</taxon>
    </lineage>
</organism>
<dbReference type="PANTHER" id="PTHR17920">
    <property type="entry name" value="TRANSMEMBRANE AND COILED-COIL DOMAIN-CONTAINING PROTEIN 4 TMCO4"/>
    <property type="match status" value="1"/>
</dbReference>
<keyword evidence="2 6" id="KW-0812">Transmembrane</keyword>
<evidence type="ECO:0000256" key="6">
    <source>
        <dbReference type="SAM" id="Phobius"/>
    </source>
</evidence>
<dbReference type="AlphaFoldDB" id="A0A9P1IFU4"/>
<proteinExistence type="predicted"/>
<dbReference type="OrthoDB" id="277931at2759"/>
<feature type="transmembrane region" description="Helical" evidence="6">
    <location>
        <begin position="249"/>
        <end position="273"/>
    </location>
</feature>
<dbReference type="GO" id="GO:0016020">
    <property type="term" value="C:membrane"/>
    <property type="evidence" value="ECO:0007669"/>
    <property type="project" value="UniProtKB-SubCell"/>
</dbReference>
<keyword evidence="3 6" id="KW-1133">Transmembrane helix</keyword>
<dbReference type="PANTHER" id="PTHR17920:SF3">
    <property type="entry name" value="TRANSMEMBRANE AND COILED-COIL DOMAIN-CONTAINING PROTEIN 4"/>
    <property type="match status" value="1"/>
</dbReference>
<evidence type="ECO:0000256" key="4">
    <source>
        <dbReference type="ARBA" id="ARBA00023136"/>
    </source>
</evidence>
<feature type="compositionally biased region" description="Polar residues" evidence="5">
    <location>
        <begin position="31"/>
        <end position="50"/>
    </location>
</feature>
<protein>
    <submittedName>
        <fullName evidence="7">Uncharacterized protein</fullName>
    </submittedName>
</protein>
<comment type="caution">
    <text evidence="7">The sequence shown here is derived from an EMBL/GenBank/DDBJ whole genome shotgun (WGS) entry which is preliminary data.</text>
</comment>
<dbReference type="Proteomes" id="UP001152747">
    <property type="component" value="Unassembled WGS sequence"/>
</dbReference>
<dbReference type="Pfam" id="PF05277">
    <property type="entry name" value="DUF726"/>
    <property type="match status" value="1"/>
</dbReference>
<feature type="transmembrane region" description="Helical" evidence="6">
    <location>
        <begin position="212"/>
        <end position="237"/>
    </location>
</feature>
<evidence type="ECO:0000313" key="7">
    <source>
        <dbReference type="EMBL" id="CAI5443788.1"/>
    </source>
</evidence>
<accession>A0A9P1IFU4</accession>
<name>A0A9P1IFU4_9PELO</name>
<keyword evidence="8" id="KW-1185">Reference proteome</keyword>
<reference evidence="7" key="1">
    <citation type="submission" date="2022-11" db="EMBL/GenBank/DDBJ databases">
        <authorList>
            <person name="Kikuchi T."/>
        </authorList>
    </citation>
    <scope>NUCLEOTIDE SEQUENCE</scope>
    <source>
        <strain evidence="7">PS1010</strain>
    </source>
</reference>
<evidence type="ECO:0000256" key="3">
    <source>
        <dbReference type="ARBA" id="ARBA00022989"/>
    </source>
</evidence>
<dbReference type="InterPro" id="IPR007941">
    <property type="entry name" value="DUF726"/>
</dbReference>
<feature type="region of interest" description="Disordered" evidence="5">
    <location>
        <begin position="1"/>
        <end position="50"/>
    </location>
</feature>
<comment type="subcellular location">
    <subcellularLocation>
        <location evidence="1">Membrane</location>
        <topology evidence="1">Multi-pass membrane protein</topology>
    </subcellularLocation>
</comment>
<evidence type="ECO:0000256" key="1">
    <source>
        <dbReference type="ARBA" id="ARBA00004141"/>
    </source>
</evidence>
<keyword evidence="4 6" id="KW-0472">Membrane</keyword>
<evidence type="ECO:0000256" key="2">
    <source>
        <dbReference type="ARBA" id="ARBA00022692"/>
    </source>
</evidence>
<sequence>MQRCSTPTPSTSSASSDETRSQLNAFPPRSPSQNISPSPSRKSLESPETQLQPATRFALANLTTTVLRLDFWDDDDATAIFFCKETFDIVTRCLNLPEKVIRTMKTHLEGEEELSDIAPMILSIREDPIVKSDGSGALLVPLLFAFVGTGNYDSRYRVLFRHLGTLLGVIWSDFEEIEDSLAATILEEQFVETEHSRKMREKTSRNKKIKRALMIGAAGGVGGVLIGLTGGLAAPFIAASAGMLVGSTAIAGLATTAGAAVLGTTMGVAGAGFTGYKMKKRVGAIEEFTIETLTNTASSLKCTLVVSGWIESDTSPEQAFEHQWRNLQHSKEQYSLRYESEYLQELGNAIEYLMSFAVSVAIQQTLLETALAGLVSAVAWPVALISVSSVLDNPWNVCISRAAEVGEHLAEVLLSRSHGKRPITLIGFSLGARVIFYCLLTMSKRAESAENKGF</sequence>